<reference evidence="2 3" key="1">
    <citation type="submission" date="2020-04" db="EMBL/GenBank/DDBJ databases">
        <title>Rhizobium bacterial biofertilizers improve the content of phenolic compounds of Lactuca sativa L. under non-saline and saline-stress conditions.</title>
        <authorList>
            <person name="Ayuso-Calles M."/>
            <person name="Garcia-Estevez I."/>
            <person name="Jimenez-Gomez A."/>
            <person name="Flores-Felix J.D."/>
            <person name="Escribano-Bailon M."/>
            <person name="Rivas R."/>
        </authorList>
    </citation>
    <scope>NUCLEOTIDE SEQUENCE [LARGE SCALE GENOMIC DNA]</scope>
    <source>
        <strain evidence="2 3">GPTR02</strain>
    </source>
</reference>
<dbReference type="AlphaFoldDB" id="A0A7Y2W386"/>
<evidence type="ECO:0000259" key="1">
    <source>
        <dbReference type="Pfam" id="PF21941"/>
    </source>
</evidence>
<dbReference type="InterPro" id="IPR047740">
    <property type="entry name" value="SMEK_dom"/>
</dbReference>
<protein>
    <submittedName>
        <fullName evidence="2">SMEK domain-containing protein</fullName>
    </submittedName>
</protein>
<evidence type="ECO:0000313" key="2">
    <source>
        <dbReference type="EMBL" id="NNH61865.1"/>
    </source>
</evidence>
<organism evidence="2 3">
    <name type="scientific">Rhizobium laguerreae</name>
    <dbReference type="NCBI Taxonomy" id="1076926"/>
    <lineage>
        <taxon>Bacteria</taxon>
        <taxon>Pseudomonadati</taxon>
        <taxon>Pseudomonadota</taxon>
        <taxon>Alphaproteobacteria</taxon>
        <taxon>Hyphomicrobiales</taxon>
        <taxon>Rhizobiaceae</taxon>
        <taxon>Rhizobium/Agrobacterium group</taxon>
        <taxon>Rhizobium</taxon>
    </lineage>
</organism>
<sequence>MNSQEYLKQIKRYFAHLVVDIKCNNACDHFDINKVAENFFIPILSSVYD</sequence>
<comment type="caution">
    <text evidence="2">The sequence shown here is derived from an EMBL/GenBank/DDBJ whole genome shotgun (WGS) entry which is preliminary data.</text>
</comment>
<gene>
    <name evidence="2" type="ORF">HLI17_00930</name>
</gene>
<dbReference type="NCBIfam" id="NF033859">
    <property type="entry name" value="SMEK_N"/>
    <property type="match status" value="1"/>
</dbReference>
<dbReference type="EMBL" id="JABEQY010000001">
    <property type="protein sequence ID" value="NNH61865.1"/>
    <property type="molecule type" value="Genomic_DNA"/>
</dbReference>
<name>A0A7Y2W386_9HYPH</name>
<dbReference type="Pfam" id="PF21941">
    <property type="entry name" value="SMEK_N"/>
    <property type="match status" value="1"/>
</dbReference>
<dbReference type="Proteomes" id="UP000530654">
    <property type="component" value="Unassembled WGS sequence"/>
</dbReference>
<feature type="domain" description="SMEK" evidence="1">
    <location>
        <begin position="9"/>
        <end position="49"/>
    </location>
</feature>
<proteinExistence type="predicted"/>
<evidence type="ECO:0000313" key="3">
    <source>
        <dbReference type="Proteomes" id="UP000530654"/>
    </source>
</evidence>
<dbReference type="RefSeq" id="WP_157386388.1">
    <property type="nucleotide sequence ID" value="NZ_JABEQY010000001.1"/>
</dbReference>
<accession>A0A7Y2W386</accession>